<dbReference type="EMBL" id="JARVKM010000034">
    <property type="protein sequence ID" value="KAK9775488.1"/>
    <property type="molecule type" value="Genomic_DNA"/>
</dbReference>
<evidence type="ECO:0000313" key="2">
    <source>
        <dbReference type="EMBL" id="KAK9775488.1"/>
    </source>
</evidence>
<comment type="caution">
    <text evidence="2">The sequence shown here is derived from an EMBL/GenBank/DDBJ whole genome shotgun (WGS) entry which is preliminary data.</text>
</comment>
<evidence type="ECO:0000313" key="3">
    <source>
        <dbReference type="Proteomes" id="UP001465668"/>
    </source>
</evidence>
<keyword evidence="3" id="KW-1185">Reference proteome</keyword>
<accession>A0ABR2XNV5</accession>
<evidence type="ECO:0000256" key="1">
    <source>
        <dbReference type="SAM" id="SignalP"/>
    </source>
</evidence>
<evidence type="ECO:0008006" key="4">
    <source>
        <dbReference type="Google" id="ProtNLM"/>
    </source>
</evidence>
<sequence length="175" mass="18706">MKMLTSLAFAIFASMGVLASPYLEFCSLLDVQTAGTQGIVIQASCGGRCEQLNIVPCLANSYGSIVPAGLTNGNFNNTCRDCTLGTIKNDTETYGALSCICASGAPDVVINTTFQTANAIRYETTLGMTCPYGNSSAIRSVECGTTTIKHPSIVANNKRDRKVRRSMRSTQLWKP</sequence>
<gene>
    <name evidence="2" type="ORF">SCAR479_07877</name>
</gene>
<feature type="signal peptide" evidence="1">
    <location>
        <begin position="1"/>
        <end position="19"/>
    </location>
</feature>
<feature type="chain" id="PRO_5046342211" description="Cyanovirin-N domain-containing protein" evidence="1">
    <location>
        <begin position="20"/>
        <end position="175"/>
    </location>
</feature>
<dbReference type="InterPro" id="IPR036673">
    <property type="entry name" value="Cyanovirin-N_sf"/>
</dbReference>
<reference evidence="2 3" key="1">
    <citation type="submission" date="2024-02" db="EMBL/GenBank/DDBJ databases">
        <title>First draft genome assembly of two strains of Seiridium cardinale.</title>
        <authorList>
            <person name="Emiliani G."/>
            <person name="Scali E."/>
        </authorList>
    </citation>
    <scope>NUCLEOTIDE SEQUENCE [LARGE SCALE GENOMIC DNA]</scope>
    <source>
        <strain evidence="2 3">BM-138-000479</strain>
    </source>
</reference>
<dbReference type="Proteomes" id="UP001465668">
    <property type="component" value="Unassembled WGS sequence"/>
</dbReference>
<dbReference type="Gene3D" id="2.30.60.10">
    <property type="entry name" value="Cyanovirin-N"/>
    <property type="match status" value="1"/>
</dbReference>
<name>A0ABR2XNV5_9PEZI</name>
<organism evidence="2 3">
    <name type="scientific">Seiridium cardinale</name>
    <dbReference type="NCBI Taxonomy" id="138064"/>
    <lineage>
        <taxon>Eukaryota</taxon>
        <taxon>Fungi</taxon>
        <taxon>Dikarya</taxon>
        <taxon>Ascomycota</taxon>
        <taxon>Pezizomycotina</taxon>
        <taxon>Sordariomycetes</taxon>
        <taxon>Xylariomycetidae</taxon>
        <taxon>Amphisphaeriales</taxon>
        <taxon>Sporocadaceae</taxon>
        <taxon>Seiridium</taxon>
    </lineage>
</organism>
<keyword evidence="1" id="KW-0732">Signal</keyword>
<protein>
    <recommendedName>
        <fullName evidence="4">Cyanovirin-N domain-containing protein</fullName>
    </recommendedName>
</protein>
<proteinExistence type="predicted"/>